<reference evidence="2" key="1">
    <citation type="journal article" date="2022" name="Int. J. Mol. Sci.">
        <title>Draft Genome of Tanacetum Coccineum: Genomic Comparison of Closely Related Tanacetum-Family Plants.</title>
        <authorList>
            <person name="Yamashiro T."/>
            <person name="Shiraishi A."/>
            <person name="Nakayama K."/>
            <person name="Satake H."/>
        </authorList>
    </citation>
    <scope>NUCLEOTIDE SEQUENCE</scope>
</reference>
<feature type="compositionally biased region" description="Polar residues" evidence="1">
    <location>
        <begin position="356"/>
        <end position="368"/>
    </location>
</feature>
<gene>
    <name evidence="2" type="ORF">Tco_1018611</name>
</gene>
<comment type="caution">
    <text evidence="2">The sequence shown here is derived from an EMBL/GenBank/DDBJ whole genome shotgun (WGS) entry which is preliminary data.</text>
</comment>
<feature type="compositionally biased region" description="Polar residues" evidence="1">
    <location>
        <begin position="327"/>
        <end position="337"/>
    </location>
</feature>
<name>A0ABQ5FUR7_9ASTR</name>
<dbReference type="Proteomes" id="UP001151760">
    <property type="component" value="Unassembled WGS sequence"/>
</dbReference>
<organism evidence="2 3">
    <name type="scientific">Tanacetum coccineum</name>
    <dbReference type="NCBI Taxonomy" id="301880"/>
    <lineage>
        <taxon>Eukaryota</taxon>
        <taxon>Viridiplantae</taxon>
        <taxon>Streptophyta</taxon>
        <taxon>Embryophyta</taxon>
        <taxon>Tracheophyta</taxon>
        <taxon>Spermatophyta</taxon>
        <taxon>Magnoliopsida</taxon>
        <taxon>eudicotyledons</taxon>
        <taxon>Gunneridae</taxon>
        <taxon>Pentapetalae</taxon>
        <taxon>asterids</taxon>
        <taxon>campanulids</taxon>
        <taxon>Asterales</taxon>
        <taxon>Asteraceae</taxon>
        <taxon>Asteroideae</taxon>
        <taxon>Anthemideae</taxon>
        <taxon>Anthemidinae</taxon>
        <taxon>Tanacetum</taxon>
    </lineage>
</organism>
<keyword evidence="3" id="KW-1185">Reference proteome</keyword>
<feature type="region of interest" description="Disordered" evidence="1">
    <location>
        <begin position="315"/>
        <end position="380"/>
    </location>
</feature>
<evidence type="ECO:0000313" key="3">
    <source>
        <dbReference type="Proteomes" id="UP001151760"/>
    </source>
</evidence>
<evidence type="ECO:0000256" key="1">
    <source>
        <dbReference type="SAM" id="MobiDB-lite"/>
    </source>
</evidence>
<sequence length="429" mass="46922">MESRGETIVGEDSIQGIVNSFSKVIDGMNKSNTNHVARVDPKHDVYANPKGAAFCMCYVDPVVGDDTLDMFSEVIRTHGNDAIAEFFNVTLTTPKEIDDFNKDLELGKYVVWSELTSDKRKKVLDNITTRWNAIVAEVSHVDPIVESIFVQDKPSSYVAAVGGTPSEPCAAGGSKPKPNKSKANFCSLPPENLCEGAKFSIPRKVVETASTRFTNTLYGYFIGKRIAFPVVEYYVFSEDGLSIIASQIVPLIEGSRFNIETVTIKYEWKPPRCDLCKIFGHVHDHCPKKVSVPTNVTPNVVKPAVEKINDGFQTVRKKKKKGKSKSTNLFSGPSVKQTLRYEPKKTTSAPKKGDTNLGNSSKSASLLKNQPLKATVPATKEGNITKSNSYAALDDETDEDVVNVYDESANLFHTIKTSGSSSTFTVAAG</sequence>
<dbReference type="EMBL" id="BQNB010017779">
    <property type="protein sequence ID" value="GJT67131.1"/>
    <property type="molecule type" value="Genomic_DNA"/>
</dbReference>
<reference evidence="2" key="2">
    <citation type="submission" date="2022-01" db="EMBL/GenBank/DDBJ databases">
        <authorList>
            <person name="Yamashiro T."/>
            <person name="Shiraishi A."/>
            <person name="Satake H."/>
            <person name="Nakayama K."/>
        </authorList>
    </citation>
    <scope>NUCLEOTIDE SEQUENCE</scope>
</reference>
<accession>A0ABQ5FUR7</accession>
<proteinExistence type="predicted"/>
<evidence type="ECO:0008006" key="4">
    <source>
        <dbReference type="Google" id="ProtNLM"/>
    </source>
</evidence>
<evidence type="ECO:0000313" key="2">
    <source>
        <dbReference type="EMBL" id="GJT67131.1"/>
    </source>
</evidence>
<feature type="compositionally biased region" description="Basic residues" evidence="1">
    <location>
        <begin position="315"/>
        <end position="324"/>
    </location>
</feature>
<protein>
    <recommendedName>
        <fullName evidence="4">Zinc knuckle CX2CX4HX4C</fullName>
    </recommendedName>
</protein>